<dbReference type="AlphaFoldDB" id="A0A927QHH0"/>
<evidence type="ECO:0000313" key="3">
    <source>
        <dbReference type="Proteomes" id="UP000661025"/>
    </source>
</evidence>
<evidence type="ECO:0000313" key="2">
    <source>
        <dbReference type="EMBL" id="MBD9721917.1"/>
    </source>
</evidence>
<reference evidence="2" key="1">
    <citation type="submission" date="2020-09" db="EMBL/GenBank/DDBJ databases">
        <title>Streptomyces canutascabiei sp. nov., which causes potato common scab and is distributed across the world.</title>
        <authorList>
            <person name="Nguyen H.P."/>
            <person name="Weisberg A.J."/>
            <person name="Chang J.H."/>
            <person name="Clarke C.R."/>
        </authorList>
    </citation>
    <scope>NUCLEOTIDE SEQUENCE</scope>
    <source>
        <strain evidence="2">ID-01-6.2a</strain>
    </source>
</reference>
<feature type="compositionally biased region" description="Polar residues" evidence="1">
    <location>
        <begin position="176"/>
        <end position="192"/>
    </location>
</feature>
<dbReference type="Proteomes" id="UP000661025">
    <property type="component" value="Unassembled WGS sequence"/>
</dbReference>
<proteinExistence type="predicted"/>
<evidence type="ECO:0000256" key="1">
    <source>
        <dbReference type="SAM" id="MobiDB-lite"/>
    </source>
</evidence>
<dbReference type="RefSeq" id="WP_192358921.1">
    <property type="nucleotide sequence ID" value="NZ_CP119182.1"/>
</dbReference>
<feature type="compositionally biased region" description="Pro residues" evidence="1">
    <location>
        <begin position="218"/>
        <end position="228"/>
    </location>
</feature>
<feature type="compositionally biased region" description="Low complexity" evidence="1">
    <location>
        <begin position="208"/>
        <end position="217"/>
    </location>
</feature>
<dbReference type="EMBL" id="JACYXT010000001">
    <property type="protein sequence ID" value="MBD9721917.1"/>
    <property type="molecule type" value="Genomic_DNA"/>
</dbReference>
<name>A0A927QHH0_9ACTN</name>
<feature type="region of interest" description="Disordered" evidence="1">
    <location>
        <begin position="162"/>
        <end position="243"/>
    </location>
</feature>
<organism evidence="2 3">
    <name type="scientific">Streptomyces caniscabiei</name>
    <dbReference type="NCBI Taxonomy" id="2746961"/>
    <lineage>
        <taxon>Bacteria</taxon>
        <taxon>Bacillati</taxon>
        <taxon>Actinomycetota</taxon>
        <taxon>Actinomycetes</taxon>
        <taxon>Kitasatosporales</taxon>
        <taxon>Streptomycetaceae</taxon>
        <taxon>Streptomyces</taxon>
    </lineage>
</organism>
<accession>A0A927QHH0</accession>
<sequence length="375" mass="40081">MARGHGRILTSAWEDDDFLDLDEKEQRLYLFLISQPNLNHAGLLDLTLRRWARKARGLTVAELEKRIGRLEETNFVVVDDDTEELLIRSFVRNDGVWRMPKVMGAMVSGALEISSRKLQQALLAEMDRIPLQELSTEPTKLRNGSTGPSIQEQVADHIGTLRKAFGTPTPDPSEGGNATPSVTPSATPSDTPSQPPAEGGPKPSTRGRAPTSRAHSPAPAPTPTPVPSPVEDGAAEADGQSELIVVEDSDFVGATEAAAEETESVSADTIVGEWLERCTKRPPSNVIGRVGKQIKQLLADDIDPDDIRRGLSRWMAKGADPSSIPSFVNEAMNAAPAQSTSNVIALASGQPLPGTDTNLAGWAAVAASFDDEDSA</sequence>
<protein>
    <submittedName>
        <fullName evidence="2">Uncharacterized protein</fullName>
    </submittedName>
</protein>
<gene>
    <name evidence="2" type="ORF">IHE70_01390</name>
</gene>
<dbReference type="GeneID" id="79929271"/>
<comment type="caution">
    <text evidence="2">The sequence shown here is derived from an EMBL/GenBank/DDBJ whole genome shotgun (WGS) entry which is preliminary data.</text>
</comment>